<evidence type="ECO:0000313" key="3">
    <source>
        <dbReference type="Proteomes" id="UP001487740"/>
    </source>
</evidence>
<organism evidence="2 3">
    <name type="scientific">Scylla paramamosain</name>
    <name type="common">Mud crab</name>
    <dbReference type="NCBI Taxonomy" id="85552"/>
    <lineage>
        <taxon>Eukaryota</taxon>
        <taxon>Metazoa</taxon>
        <taxon>Ecdysozoa</taxon>
        <taxon>Arthropoda</taxon>
        <taxon>Crustacea</taxon>
        <taxon>Multicrustacea</taxon>
        <taxon>Malacostraca</taxon>
        <taxon>Eumalacostraca</taxon>
        <taxon>Eucarida</taxon>
        <taxon>Decapoda</taxon>
        <taxon>Pleocyemata</taxon>
        <taxon>Brachyura</taxon>
        <taxon>Eubrachyura</taxon>
        <taxon>Portunoidea</taxon>
        <taxon>Portunidae</taxon>
        <taxon>Portuninae</taxon>
        <taxon>Scylla</taxon>
    </lineage>
</organism>
<keyword evidence="3" id="KW-1185">Reference proteome</keyword>
<dbReference type="AlphaFoldDB" id="A0AAW0U364"/>
<gene>
    <name evidence="2" type="ORF">O3P69_006591</name>
</gene>
<dbReference type="EMBL" id="JARAKH010000019">
    <property type="protein sequence ID" value="KAK8394513.1"/>
    <property type="molecule type" value="Genomic_DNA"/>
</dbReference>
<sequence length="248" mass="27214">MVPLVYLPSLPPVSESSKGRVSVLQTSAPKFSPDNTKEHKHQKVTNLQPQEKEEEEEEGKKEQQVNSLMKLPEWNPSRLVEGRGSLPALHTHTSAVLGTVHIRRYKLPSAGDLACACLVPTYCKMSCGMGCWKKTTVVAAVVVVLVAVAASGVTGRPNEDMDRSKDPVFNVWEYAISNNRYNPKREAAPSADPCTTAIVSCCLITSRAPRDHCFSEYGCPGAWFNNLCSNKFKGLVRNVVDQAFFGGF</sequence>
<name>A0AAW0U364_SCYPA</name>
<comment type="caution">
    <text evidence="2">The sequence shown here is derived from an EMBL/GenBank/DDBJ whole genome shotgun (WGS) entry which is preliminary data.</text>
</comment>
<dbReference type="Proteomes" id="UP001487740">
    <property type="component" value="Unassembled WGS sequence"/>
</dbReference>
<reference evidence="2 3" key="1">
    <citation type="submission" date="2023-03" db="EMBL/GenBank/DDBJ databases">
        <title>High-quality genome of Scylla paramamosain provides insights in environmental adaptation.</title>
        <authorList>
            <person name="Zhang L."/>
        </authorList>
    </citation>
    <scope>NUCLEOTIDE SEQUENCE [LARGE SCALE GENOMIC DNA]</scope>
    <source>
        <strain evidence="2">LZ_2023a</strain>
        <tissue evidence="2">Muscle</tissue>
    </source>
</reference>
<feature type="region of interest" description="Disordered" evidence="1">
    <location>
        <begin position="1"/>
        <end position="70"/>
    </location>
</feature>
<evidence type="ECO:0000256" key="1">
    <source>
        <dbReference type="SAM" id="MobiDB-lite"/>
    </source>
</evidence>
<feature type="compositionally biased region" description="Low complexity" evidence="1">
    <location>
        <begin position="1"/>
        <end position="16"/>
    </location>
</feature>
<proteinExistence type="predicted"/>
<evidence type="ECO:0000313" key="2">
    <source>
        <dbReference type="EMBL" id="KAK8394513.1"/>
    </source>
</evidence>
<protein>
    <submittedName>
        <fullName evidence="2">Uncharacterized protein</fullName>
    </submittedName>
</protein>
<accession>A0AAW0U364</accession>